<dbReference type="OrthoDB" id="10067429at2759"/>
<protein>
    <recommendedName>
        <fullName evidence="1">Integrase catalytic domain-containing protein</fullName>
    </recommendedName>
</protein>
<dbReference type="RefSeq" id="XP_020901236.1">
    <property type="nucleotide sequence ID" value="XM_021045577.1"/>
</dbReference>
<dbReference type="FunFam" id="1.10.340.70:FF:000003">
    <property type="entry name" value="Protein CBG25708"/>
    <property type="match status" value="1"/>
</dbReference>
<accession>A0A913XB29</accession>
<dbReference type="SUPFAM" id="SSF53098">
    <property type="entry name" value="Ribonuclease H-like"/>
    <property type="match status" value="1"/>
</dbReference>
<dbReference type="GeneID" id="110239826"/>
<dbReference type="Pfam" id="PF17921">
    <property type="entry name" value="Integrase_H2C2"/>
    <property type="match status" value="1"/>
</dbReference>
<dbReference type="KEGG" id="epa:110239826"/>
<dbReference type="PANTHER" id="PTHR37984:SF7">
    <property type="entry name" value="INTEGRASE CATALYTIC DOMAIN-CONTAINING PROTEIN"/>
    <property type="match status" value="1"/>
</dbReference>
<evidence type="ECO:0000313" key="2">
    <source>
        <dbReference type="EnsemblMetazoa" id="XP_020901236.1"/>
    </source>
</evidence>
<dbReference type="PROSITE" id="PS50994">
    <property type="entry name" value="INTEGRASE"/>
    <property type="match status" value="1"/>
</dbReference>
<organism evidence="2 3">
    <name type="scientific">Exaiptasia diaphana</name>
    <name type="common">Tropical sea anemone</name>
    <name type="synonym">Aiptasia pulchella</name>
    <dbReference type="NCBI Taxonomy" id="2652724"/>
    <lineage>
        <taxon>Eukaryota</taxon>
        <taxon>Metazoa</taxon>
        <taxon>Cnidaria</taxon>
        <taxon>Anthozoa</taxon>
        <taxon>Hexacorallia</taxon>
        <taxon>Actiniaria</taxon>
        <taxon>Aiptasiidae</taxon>
        <taxon>Exaiptasia</taxon>
    </lineage>
</organism>
<dbReference type="GO" id="GO:0015074">
    <property type="term" value="P:DNA integration"/>
    <property type="evidence" value="ECO:0007669"/>
    <property type="project" value="InterPro"/>
</dbReference>
<dbReference type="InterPro" id="IPR001584">
    <property type="entry name" value="Integrase_cat-core"/>
</dbReference>
<dbReference type="InterPro" id="IPR050951">
    <property type="entry name" value="Retrovirus_Pol_polyprotein"/>
</dbReference>
<name>A0A913XB29_EXADI</name>
<reference evidence="2" key="1">
    <citation type="submission" date="2022-11" db="UniProtKB">
        <authorList>
            <consortium name="EnsemblMetazoa"/>
        </authorList>
    </citation>
    <scope>IDENTIFICATION</scope>
</reference>
<dbReference type="Gene3D" id="1.10.340.70">
    <property type="match status" value="1"/>
</dbReference>
<evidence type="ECO:0000259" key="1">
    <source>
        <dbReference type="PROSITE" id="PS50994"/>
    </source>
</evidence>
<feature type="domain" description="Integrase catalytic" evidence="1">
    <location>
        <begin position="172"/>
        <end position="328"/>
    </location>
</feature>
<dbReference type="Proteomes" id="UP000887567">
    <property type="component" value="Unplaced"/>
</dbReference>
<dbReference type="Gene3D" id="3.30.420.10">
    <property type="entry name" value="Ribonuclease H-like superfamily/Ribonuclease H"/>
    <property type="match status" value="1"/>
</dbReference>
<dbReference type="AlphaFoldDB" id="A0A913XB29"/>
<dbReference type="GO" id="GO:0003676">
    <property type="term" value="F:nucleic acid binding"/>
    <property type="evidence" value="ECO:0007669"/>
    <property type="project" value="InterPro"/>
</dbReference>
<evidence type="ECO:0000313" key="3">
    <source>
        <dbReference type="Proteomes" id="UP000887567"/>
    </source>
</evidence>
<dbReference type="OMA" id="CICANFF"/>
<dbReference type="InterPro" id="IPR041588">
    <property type="entry name" value="Integrase_H2C2"/>
</dbReference>
<sequence length="346" mass="37901">MSISSSLGAPSILTGVSMLSTSDVRSGFYLFPCISHSSHELGLISWALLAKETAADPSLYKLLKLTEDATQSFDRSDLNLTTYWAIHESIYTHEGVLMNQDRVVIIPLSLRNRILQHLHAAHQGISTMEQRARSIVYWPGMSKDIKKARDSCADCNRNAPSQAATTPISSPPPATPFEAVFADFFDHGGHHYLVVGDRLSGWVEVLGSKAGTNLAGAVGLIRHLRAFFATFGVPEELSSDGGPKLTAGRTEAFLKLWGVRHRISSAYFPQSNGRAEVAVKTAKRLLMSNTGPSGNLDDDRFLRAILQLRNTPDADCNISPAQIIFGRPIRDTLSFVNKLEKFSNPH</sequence>
<dbReference type="EnsemblMetazoa" id="XM_021045577.1">
    <property type="protein sequence ID" value="XP_020901236.1"/>
    <property type="gene ID" value="LOC110239826"/>
</dbReference>
<keyword evidence="3" id="KW-1185">Reference proteome</keyword>
<proteinExistence type="predicted"/>
<dbReference type="PANTHER" id="PTHR37984">
    <property type="entry name" value="PROTEIN CBG26694"/>
    <property type="match status" value="1"/>
</dbReference>
<dbReference type="InterPro" id="IPR012337">
    <property type="entry name" value="RNaseH-like_sf"/>
</dbReference>
<dbReference type="InterPro" id="IPR036397">
    <property type="entry name" value="RNaseH_sf"/>
</dbReference>